<evidence type="ECO:0000259" key="13">
    <source>
        <dbReference type="Pfam" id="PF00394"/>
    </source>
</evidence>
<reference evidence="16" key="1">
    <citation type="submission" date="2020-11" db="EMBL/GenBank/DDBJ databases">
        <authorList>
            <consortium name="DOE Joint Genome Institute"/>
            <person name="Ahrendt S."/>
            <person name="Riley R."/>
            <person name="Andreopoulos W."/>
            <person name="Labutti K."/>
            <person name="Pangilinan J."/>
            <person name="Ruiz-Duenas F.J."/>
            <person name="Barrasa J.M."/>
            <person name="Sanchez-Garcia M."/>
            <person name="Camarero S."/>
            <person name="Miyauchi S."/>
            <person name="Serrano A."/>
            <person name="Linde D."/>
            <person name="Babiker R."/>
            <person name="Drula E."/>
            <person name="Ayuso-Fernandez I."/>
            <person name="Pacheco R."/>
            <person name="Padilla G."/>
            <person name="Ferreira P."/>
            <person name="Barriuso J."/>
            <person name="Kellner H."/>
            <person name="Castanera R."/>
            <person name="Alfaro M."/>
            <person name="Ramirez L."/>
            <person name="Pisabarro A.G."/>
            <person name="Kuo A."/>
            <person name="Tritt A."/>
            <person name="Lipzen A."/>
            <person name="He G."/>
            <person name="Yan M."/>
            <person name="Ng V."/>
            <person name="Cullen D."/>
            <person name="Martin F."/>
            <person name="Rosso M.-N."/>
            <person name="Henrissat B."/>
            <person name="Hibbett D."/>
            <person name="Martinez A.T."/>
            <person name="Grigoriev I.V."/>
        </authorList>
    </citation>
    <scope>NUCLEOTIDE SEQUENCE</scope>
    <source>
        <strain evidence="16">AH 40177</strain>
    </source>
</reference>
<dbReference type="EMBL" id="JADNRY010000069">
    <property type="protein sequence ID" value="KAF9067754.1"/>
    <property type="molecule type" value="Genomic_DNA"/>
</dbReference>
<keyword evidence="7" id="KW-0479">Metal-binding</keyword>
<keyword evidence="6" id="KW-0964">Secreted</keyword>
<name>A0A9P5PL21_9AGAR</name>
<dbReference type="PROSITE" id="PS00080">
    <property type="entry name" value="MULTICOPPER_OXIDASE2"/>
    <property type="match status" value="1"/>
</dbReference>
<feature type="domain" description="Plastocyanin-like" evidence="13">
    <location>
        <begin position="166"/>
        <end position="316"/>
    </location>
</feature>
<gene>
    <name evidence="16" type="ORF">BDP27DRAFT_1225349</name>
</gene>
<evidence type="ECO:0000313" key="16">
    <source>
        <dbReference type="EMBL" id="KAF9067754.1"/>
    </source>
</evidence>
<dbReference type="PANTHER" id="PTHR11709:SF394">
    <property type="entry name" value="FI03373P-RELATED"/>
    <property type="match status" value="1"/>
</dbReference>
<keyword evidence="12" id="KW-0732">Signal</keyword>
<evidence type="ECO:0000256" key="7">
    <source>
        <dbReference type="ARBA" id="ARBA00022723"/>
    </source>
</evidence>
<feature type="signal peptide" evidence="12">
    <location>
        <begin position="1"/>
        <end position="17"/>
    </location>
</feature>
<dbReference type="Pfam" id="PF07732">
    <property type="entry name" value="Cu-oxidase_3"/>
    <property type="match status" value="1"/>
</dbReference>
<feature type="domain" description="Plastocyanin-like" evidence="14">
    <location>
        <begin position="378"/>
        <end position="503"/>
    </location>
</feature>
<dbReference type="InterPro" id="IPR011706">
    <property type="entry name" value="Cu-oxidase_C"/>
</dbReference>
<evidence type="ECO:0000256" key="3">
    <source>
        <dbReference type="ARBA" id="ARBA00004613"/>
    </source>
</evidence>
<dbReference type="GO" id="GO:0005576">
    <property type="term" value="C:extracellular region"/>
    <property type="evidence" value="ECO:0007669"/>
    <property type="project" value="UniProtKB-SubCell"/>
</dbReference>
<dbReference type="EC" id="1.10.3.2" evidence="5"/>
<dbReference type="SUPFAM" id="SSF49503">
    <property type="entry name" value="Cupredoxins"/>
    <property type="match status" value="3"/>
</dbReference>
<feature type="domain" description="Plastocyanin-like" evidence="15">
    <location>
        <begin position="53"/>
        <end position="154"/>
    </location>
</feature>
<keyword evidence="8" id="KW-0560">Oxidoreductase</keyword>
<evidence type="ECO:0000256" key="9">
    <source>
        <dbReference type="ARBA" id="ARBA00023008"/>
    </source>
</evidence>
<dbReference type="GO" id="GO:0052716">
    <property type="term" value="F:hydroquinone:oxygen oxidoreductase activity"/>
    <property type="evidence" value="ECO:0007669"/>
    <property type="project" value="UniProtKB-EC"/>
</dbReference>
<protein>
    <recommendedName>
        <fullName evidence="5">laccase</fullName>
        <ecNumber evidence="5">1.10.3.2</ecNumber>
    </recommendedName>
</protein>
<dbReference type="Proteomes" id="UP000772434">
    <property type="component" value="Unassembled WGS sequence"/>
</dbReference>
<dbReference type="FunFam" id="2.60.40.420:FF:000045">
    <property type="entry name" value="Laccase 2"/>
    <property type="match status" value="1"/>
</dbReference>
<evidence type="ECO:0000256" key="11">
    <source>
        <dbReference type="ARBA" id="ARBA00023180"/>
    </source>
</evidence>
<dbReference type="InterPro" id="IPR002355">
    <property type="entry name" value="Cu_oxidase_Cu_BS"/>
</dbReference>
<keyword evidence="17" id="KW-1185">Reference proteome</keyword>
<dbReference type="InterPro" id="IPR011707">
    <property type="entry name" value="Cu-oxidase-like_N"/>
</dbReference>
<evidence type="ECO:0000256" key="12">
    <source>
        <dbReference type="SAM" id="SignalP"/>
    </source>
</evidence>
<keyword evidence="9" id="KW-0186">Copper</keyword>
<evidence type="ECO:0000256" key="6">
    <source>
        <dbReference type="ARBA" id="ARBA00022525"/>
    </source>
</evidence>
<dbReference type="PANTHER" id="PTHR11709">
    <property type="entry name" value="MULTI-COPPER OXIDASE"/>
    <property type="match status" value="1"/>
</dbReference>
<evidence type="ECO:0000313" key="17">
    <source>
        <dbReference type="Proteomes" id="UP000772434"/>
    </source>
</evidence>
<evidence type="ECO:0000259" key="14">
    <source>
        <dbReference type="Pfam" id="PF07731"/>
    </source>
</evidence>
<dbReference type="InterPro" id="IPR008972">
    <property type="entry name" value="Cupredoxin"/>
</dbReference>
<evidence type="ECO:0000256" key="2">
    <source>
        <dbReference type="ARBA" id="ARBA00001935"/>
    </source>
</evidence>
<sequence length="530" mass="57786">MRFSLLSLAIHLIYVHGLDVIRNNGNLHIVNKQLSPDGFERPTVLAGVTPNSANFPGPLIIGNKGDHFNLKVINTLNQLSMNQTTSIHWHGLLQKHTNYQDGPSFVTQCPIASNHSYLYDFAVPDQAGTFWYHSHLGVQYCDGLRGALVIYDPRDPQAYLYDIDDETTVITLADWYHVFALQVLAHGAAISNATLINGHGRYPGGPDAGLAVINVQHGKRYRFRLISTSCDPNYLFSIDGHPNLTIIEADGVSTVPVTVNQIQIYAAQRYSFVLNANQPVGNYWIRSVPNTPLAGTPPNDSFANGINSAILRYKGAHNTDPTTSPPSTFAVVASDKIIHPLQNPRAPGKPFPGGADKVINMTIGFTPPGFTINNVSFVSPSVPVLLQILSGTQKAQHLLPAGSVYGLPINKTIEINLIGSSTAVGSPHPFHVINPHTFSVVKAFDSEVFNFQNPVQRDTTPVVAGNTTTIRFVTDNPGPWFLHCHIDFHLAAGLAVVMAEDTDDVRLNDPVPAEWKALCPIYDALKPTQL</sequence>
<feature type="chain" id="PRO_5040260169" description="laccase" evidence="12">
    <location>
        <begin position="18"/>
        <end position="530"/>
    </location>
</feature>
<dbReference type="Gene3D" id="2.60.40.420">
    <property type="entry name" value="Cupredoxins - blue copper proteins"/>
    <property type="match status" value="3"/>
</dbReference>
<dbReference type="CDD" id="cd13903">
    <property type="entry name" value="CuRO_3_Tv-LCC_like"/>
    <property type="match status" value="1"/>
</dbReference>
<dbReference type="PROSITE" id="PS00079">
    <property type="entry name" value="MULTICOPPER_OXIDASE1"/>
    <property type="match status" value="2"/>
</dbReference>
<dbReference type="Pfam" id="PF00394">
    <property type="entry name" value="Cu-oxidase"/>
    <property type="match status" value="1"/>
</dbReference>
<evidence type="ECO:0000256" key="5">
    <source>
        <dbReference type="ARBA" id="ARBA00012297"/>
    </source>
</evidence>
<dbReference type="GO" id="GO:0005507">
    <property type="term" value="F:copper ion binding"/>
    <property type="evidence" value="ECO:0007669"/>
    <property type="project" value="InterPro"/>
</dbReference>
<dbReference type="InterPro" id="IPR001117">
    <property type="entry name" value="Cu-oxidase_2nd"/>
</dbReference>
<comment type="cofactor">
    <cofactor evidence="2">
        <name>Cu cation</name>
        <dbReference type="ChEBI" id="CHEBI:23378"/>
    </cofactor>
</comment>
<organism evidence="16 17">
    <name type="scientific">Rhodocollybia butyracea</name>
    <dbReference type="NCBI Taxonomy" id="206335"/>
    <lineage>
        <taxon>Eukaryota</taxon>
        <taxon>Fungi</taxon>
        <taxon>Dikarya</taxon>
        <taxon>Basidiomycota</taxon>
        <taxon>Agaricomycotina</taxon>
        <taxon>Agaricomycetes</taxon>
        <taxon>Agaricomycetidae</taxon>
        <taxon>Agaricales</taxon>
        <taxon>Marasmiineae</taxon>
        <taxon>Omphalotaceae</taxon>
        <taxon>Rhodocollybia</taxon>
    </lineage>
</organism>
<comment type="catalytic activity">
    <reaction evidence="1">
        <text>4 hydroquinone + O2 = 4 benzosemiquinone + 2 H2O</text>
        <dbReference type="Rhea" id="RHEA:11276"/>
        <dbReference type="ChEBI" id="CHEBI:15377"/>
        <dbReference type="ChEBI" id="CHEBI:15379"/>
        <dbReference type="ChEBI" id="CHEBI:17594"/>
        <dbReference type="ChEBI" id="CHEBI:17977"/>
        <dbReference type="EC" id="1.10.3.2"/>
    </reaction>
</comment>
<keyword evidence="11" id="KW-0325">Glycoprotein</keyword>
<evidence type="ECO:0000256" key="1">
    <source>
        <dbReference type="ARBA" id="ARBA00000349"/>
    </source>
</evidence>
<proteinExistence type="inferred from homology"/>
<dbReference type="OrthoDB" id="2121828at2759"/>
<dbReference type="AlphaFoldDB" id="A0A9P5PL21"/>
<keyword evidence="10" id="KW-1015">Disulfide bond</keyword>
<evidence type="ECO:0000256" key="10">
    <source>
        <dbReference type="ARBA" id="ARBA00023157"/>
    </source>
</evidence>
<comment type="caution">
    <text evidence="16">The sequence shown here is derived from an EMBL/GenBank/DDBJ whole genome shotgun (WGS) entry which is preliminary data.</text>
</comment>
<comment type="similarity">
    <text evidence="4">Belongs to the multicopper oxidase family.</text>
</comment>
<evidence type="ECO:0000256" key="4">
    <source>
        <dbReference type="ARBA" id="ARBA00010609"/>
    </source>
</evidence>
<dbReference type="InterPro" id="IPR045087">
    <property type="entry name" value="Cu-oxidase_fam"/>
</dbReference>
<dbReference type="InterPro" id="IPR033138">
    <property type="entry name" value="Cu_oxidase_CS"/>
</dbReference>
<dbReference type="Pfam" id="PF07731">
    <property type="entry name" value="Cu-oxidase_2"/>
    <property type="match status" value="1"/>
</dbReference>
<comment type="subcellular location">
    <subcellularLocation>
        <location evidence="3">Secreted</location>
    </subcellularLocation>
</comment>
<evidence type="ECO:0000259" key="15">
    <source>
        <dbReference type="Pfam" id="PF07732"/>
    </source>
</evidence>
<accession>A0A9P5PL21</accession>
<evidence type="ECO:0000256" key="8">
    <source>
        <dbReference type="ARBA" id="ARBA00023002"/>
    </source>
</evidence>